<protein>
    <submittedName>
        <fullName evidence="9">RNA-binding protein RO60-like</fullName>
    </submittedName>
</protein>
<dbReference type="GO" id="GO:0003723">
    <property type="term" value="F:RNA binding"/>
    <property type="evidence" value="ECO:0007669"/>
    <property type="project" value="UniProtKB-KW"/>
</dbReference>
<dbReference type="Proteomes" id="UP001165740">
    <property type="component" value="Chromosome 9"/>
</dbReference>
<dbReference type="GO" id="GO:0046872">
    <property type="term" value="F:metal ion binding"/>
    <property type="evidence" value="ECO:0007669"/>
    <property type="project" value="UniProtKB-KW"/>
</dbReference>
<comment type="similarity">
    <text evidence="2">Belongs to the Ro 60 kDa family.</text>
</comment>
<reference evidence="9" key="1">
    <citation type="submission" date="2025-08" db="UniProtKB">
        <authorList>
            <consortium name="RefSeq"/>
        </authorList>
    </citation>
    <scope>IDENTIFICATION</scope>
</reference>
<dbReference type="GO" id="GO:0005737">
    <property type="term" value="C:cytoplasm"/>
    <property type="evidence" value="ECO:0007669"/>
    <property type="project" value="UniProtKB-SubCell"/>
</dbReference>
<evidence type="ECO:0000313" key="9">
    <source>
        <dbReference type="RefSeq" id="XP_013072453.2"/>
    </source>
</evidence>
<name>A0A9U8E455_BIOGL</name>
<gene>
    <name evidence="9" type="primary">LOC106059383</name>
</gene>
<dbReference type="InterPro" id="IPR040322">
    <property type="entry name" value="TROVE2"/>
</dbReference>
<keyword evidence="5" id="KW-0694">RNA-binding</keyword>
<dbReference type="InterPro" id="IPR056800">
    <property type="entry name" value="vWA_Ro60"/>
</dbReference>
<dbReference type="RefSeq" id="XP_013072453.2">
    <property type="nucleotide sequence ID" value="XM_013216999.2"/>
</dbReference>
<evidence type="ECO:0000256" key="4">
    <source>
        <dbReference type="ARBA" id="ARBA00022723"/>
    </source>
</evidence>
<keyword evidence="4" id="KW-0479">Metal-binding</keyword>
<comment type="subcellular location">
    <subcellularLocation>
        <location evidence="1">Cytoplasm</location>
    </subcellularLocation>
</comment>
<dbReference type="Pfam" id="PF25045">
    <property type="entry name" value="vWA_Ro60"/>
    <property type="match status" value="1"/>
</dbReference>
<keyword evidence="8" id="KW-1185">Reference proteome</keyword>
<keyword evidence="6" id="KW-0687">Ribonucleoprotein</keyword>
<dbReference type="PROSITE" id="PS50988">
    <property type="entry name" value="TROVE"/>
    <property type="match status" value="1"/>
</dbReference>
<dbReference type="Gene3D" id="3.40.50.410">
    <property type="entry name" value="von Willebrand factor, type A domain"/>
    <property type="match status" value="1"/>
</dbReference>
<evidence type="ECO:0000313" key="8">
    <source>
        <dbReference type="Proteomes" id="UP001165740"/>
    </source>
</evidence>
<evidence type="ECO:0000256" key="1">
    <source>
        <dbReference type="ARBA" id="ARBA00004496"/>
    </source>
</evidence>
<dbReference type="PANTHER" id="PTHR14202:SF0">
    <property type="entry name" value="RNA-BINDING PROTEIN RO60"/>
    <property type="match status" value="1"/>
</dbReference>
<dbReference type="PANTHER" id="PTHR14202">
    <property type="entry name" value="60 KDA RIBONUCLEOPROTEIN SSA/RO"/>
    <property type="match status" value="1"/>
</dbReference>
<evidence type="ECO:0000256" key="6">
    <source>
        <dbReference type="ARBA" id="ARBA00023274"/>
    </source>
</evidence>
<sequence length="539" mass="61270">MAVDVPSDLDLVSRFVYFGSEEGHFTVDPPKTFTDKTPSLDTFLSKERGSEVIKRLKLIFQTRRYITKDPLLFAIAHIIRNMPVTESHDEDKIRNEAYSLAQDVCESALDLFTFVHFNKETSPPKKAGFGHGMKTFIAKWYFSKPPLKLAHEVTRFKSGRGWTHRDLIRQCHMKTDTKSKATSVVLNYLTQKKYQLTDDLDCEDSEVGEVVQFLKDIKSLSSPQPVDGDFARSLIEKHKLVDRQIPTFLRNLPQTFEGMLGNMTMEEIINSIPKMATLGMLEQCSIHTPLIIEKIKNLDLVKSSKIHPVVIFLVMRCYESDRSKKYVKNYHLIRALQAAFTASLESLPSIGTKTLVAVHVEGKAAKQHVLGANYLSPILPCALMTNFLLQSEDNLKLVYFNQMVSEINLSRTVPMARIVEAFVSFTRDPANTSYDLVEPIKWATQHKKPFDNILILCDKKMVSSQADLHNAIDTYRREVLLPNAKFLVLGLTDLTSVTNKMDLNMCEVSGFNKKIPSLIYNFFLGHYDVNTEAMASEQP</sequence>
<dbReference type="InterPro" id="IPR036465">
    <property type="entry name" value="vWFA_dom_sf"/>
</dbReference>
<evidence type="ECO:0000256" key="2">
    <source>
        <dbReference type="ARBA" id="ARBA00007814"/>
    </source>
</evidence>
<dbReference type="KEGG" id="bgt:106059383"/>
<dbReference type="OrthoDB" id="6098064at2759"/>
<keyword evidence="3" id="KW-0963">Cytoplasm</keyword>
<dbReference type="GeneID" id="106059383"/>
<accession>A0A9U8E455</accession>
<dbReference type="InterPro" id="IPR008858">
    <property type="entry name" value="TROVE_dom"/>
</dbReference>
<evidence type="ECO:0000256" key="3">
    <source>
        <dbReference type="ARBA" id="ARBA00022490"/>
    </source>
</evidence>
<dbReference type="AlphaFoldDB" id="A0A9U8E455"/>
<feature type="domain" description="TROVE" evidence="7">
    <location>
        <begin position="1"/>
        <end position="352"/>
    </location>
</feature>
<dbReference type="SUPFAM" id="SSF140864">
    <property type="entry name" value="TROVE domain-like"/>
    <property type="match status" value="1"/>
</dbReference>
<dbReference type="InterPro" id="IPR037214">
    <property type="entry name" value="TROVE_dom_sf"/>
</dbReference>
<proteinExistence type="inferred from homology"/>
<dbReference type="GO" id="GO:1990904">
    <property type="term" value="C:ribonucleoprotein complex"/>
    <property type="evidence" value="ECO:0007669"/>
    <property type="project" value="UniProtKB-KW"/>
</dbReference>
<dbReference type="Pfam" id="PF05731">
    <property type="entry name" value="TROVE"/>
    <property type="match status" value="1"/>
</dbReference>
<evidence type="ECO:0000259" key="7">
    <source>
        <dbReference type="PROSITE" id="PS50988"/>
    </source>
</evidence>
<organism evidence="8 9">
    <name type="scientific">Biomphalaria glabrata</name>
    <name type="common">Bloodfluke planorb</name>
    <name type="synonym">Freshwater snail</name>
    <dbReference type="NCBI Taxonomy" id="6526"/>
    <lineage>
        <taxon>Eukaryota</taxon>
        <taxon>Metazoa</taxon>
        <taxon>Spiralia</taxon>
        <taxon>Lophotrochozoa</taxon>
        <taxon>Mollusca</taxon>
        <taxon>Gastropoda</taxon>
        <taxon>Heterobranchia</taxon>
        <taxon>Euthyneura</taxon>
        <taxon>Panpulmonata</taxon>
        <taxon>Hygrophila</taxon>
        <taxon>Lymnaeoidea</taxon>
        <taxon>Planorbidae</taxon>
        <taxon>Biomphalaria</taxon>
    </lineage>
</organism>
<dbReference type="OMA" id="LCMAHVK"/>
<evidence type="ECO:0000256" key="5">
    <source>
        <dbReference type="ARBA" id="ARBA00022884"/>
    </source>
</evidence>